<proteinExistence type="predicted"/>
<evidence type="ECO:0000256" key="1">
    <source>
        <dbReference type="SAM" id="Phobius"/>
    </source>
</evidence>
<name>A0A0E9Q502_ANGAN</name>
<evidence type="ECO:0000313" key="2">
    <source>
        <dbReference type="EMBL" id="JAH11607.1"/>
    </source>
</evidence>
<keyword evidence="1" id="KW-0812">Transmembrane</keyword>
<keyword evidence="1" id="KW-1133">Transmembrane helix</keyword>
<protein>
    <submittedName>
        <fullName evidence="2">Uncharacterized protein</fullName>
    </submittedName>
</protein>
<sequence>MCTECMVGMFFSFRNVYYSIYGIWVKAMFMLMHFCLFF</sequence>
<feature type="transmembrane region" description="Helical" evidence="1">
    <location>
        <begin position="16"/>
        <end position="37"/>
    </location>
</feature>
<reference evidence="2" key="2">
    <citation type="journal article" date="2015" name="Fish Shellfish Immunol.">
        <title>Early steps in the European eel (Anguilla anguilla)-Vibrio vulnificus interaction in the gills: Role of the RtxA13 toxin.</title>
        <authorList>
            <person name="Callol A."/>
            <person name="Pajuelo D."/>
            <person name="Ebbesson L."/>
            <person name="Teles M."/>
            <person name="MacKenzie S."/>
            <person name="Amaro C."/>
        </authorList>
    </citation>
    <scope>NUCLEOTIDE SEQUENCE</scope>
</reference>
<accession>A0A0E9Q502</accession>
<reference evidence="2" key="1">
    <citation type="submission" date="2014-11" db="EMBL/GenBank/DDBJ databases">
        <authorList>
            <person name="Amaro Gonzalez C."/>
        </authorList>
    </citation>
    <scope>NUCLEOTIDE SEQUENCE</scope>
</reference>
<organism evidence="2">
    <name type="scientific">Anguilla anguilla</name>
    <name type="common">European freshwater eel</name>
    <name type="synonym">Muraena anguilla</name>
    <dbReference type="NCBI Taxonomy" id="7936"/>
    <lineage>
        <taxon>Eukaryota</taxon>
        <taxon>Metazoa</taxon>
        <taxon>Chordata</taxon>
        <taxon>Craniata</taxon>
        <taxon>Vertebrata</taxon>
        <taxon>Euteleostomi</taxon>
        <taxon>Actinopterygii</taxon>
        <taxon>Neopterygii</taxon>
        <taxon>Teleostei</taxon>
        <taxon>Anguilliformes</taxon>
        <taxon>Anguillidae</taxon>
        <taxon>Anguilla</taxon>
    </lineage>
</organism>
<dbReference type="EMBL" id="GBXM01096970">
    <property type="protein sequence ID" value="JAH11607.1"/>
    <property type="molecule type" value="Transcribed_RNA"/>
</dbReference>
<keyword evidence="1" id="KW-0472">Membrane</keyword>
<dbReference type="AlphaFoldDB" id="A0A0E9Q502"/>